<feature type="transmembrane region" description="Helical" evidence="2">
    <location>
        <begin position="82"/>
        <end position="101"/>
    </location>
</feature>
<keyword evidence="2" id="KW-1133">Transmembrane helix</keyword>
<feature type="transmembrane region" description="Helical" evidence="2">
    <location>
        <begin position="113"/>
        <end position="131"/>
    </location>
</feature>
<feature type="transmembrane region" description="Helical" evidence="2">
    <location>
        <begin position="56"/>
        <end position="76"/>
    </location>
</feature>
<evidence type="ECO:0000256" key="2">
    <source>
        <dbReference type="SAM" id="Phobius"/>
    </source>
</evidence>
<evidence type="ECO:0000313" key="4">
    <source>
        <dbReference type="Proteomes" id="UP000623129"/>
    </source>
</evidence>
<evidence type="ECO:0000256" key="1">
    <source>
        <dbReference type="SAM" id="MobiDB-lite"/>
    </source>
</evidence>
<proteinExistence type="predicted"/>
<dbReference type="Proteomes" id="UP000623129">
    <property type="component" value="Unassembled WGS sequence"/>
</dbReference>
<feature type="region of interest" description="Disordered" evidence="1">
    <location>
        <begin position="24"/>
        <end position="43"/>
    </location>
</feature>
<sequence length="148" mass="15787">MDLTGIEDLRKPVTGEAAIAGTASPETMHHDNSPLVTTGDTDEATSDGASSIIQTLYLVQVIYLVFTGIIALLLALFNIVAFAVLVVAFFGYFGLFWYNIASSGRTRENASALAIRSFSVAAVLGASSLSATNNLQYPSHYFLIFPDS</sequence>
<keyword evidence="4" id="KW-1185">Reference proteome</keyword>
<keyword evidence="2" id="KW-0472">Membrane</keyword>
<dbReference type="EMBL" id="SWLB01000004">
    <property type="protein sequence ID" value="KAF3339163.1"/>
    <property type="molecule type" value="Genomic_DNA"/>
</dbReference>
<organism evidence="3 4">
    <name type="scientific">Carex littledalei</name>
    <dbReference type="NCBI Taxonomy" id="544730"/>
    <lineage>
        <taxon>Eukaryota</taxon>
        <taxon>Viridiplantae</taxon>
        <taxon>Streptophyta</taxon>
        <taxon>Embryophyta</taxon>
        <taxon>Tracheophyta</taxon>
        <taxon>Spermatophyta</taxon>
        <taxon>Magnoliopsida</taxon>
        <taxon>Liliopsida</taxon>
        <taxon>Poales</taxon>
        <taxon>Cyperaceae</taxon>
        <taxon>Cyperoideae</taxon>
        <taxon>Cariceae</taxon>
        <taxon>Carex</taxon>
        <taxon>Carex subgen. Euthyceras</taxon>
    </lineage>
</organism>
<name>A0A833VX50_9POAL</name>
<evidence type="ECO:0000313" key="3">
    <source>
        <dbReference type="EMBL" id="KAF3339163.1"/>
    </source>
</evidence>
<accession>A0A833VX50</accession>
<protein>
    <submittedName>
        <fullName evidence="3">Uncharacterized protein</fullName>
    </submittedName>
</protein>
<gene>
    <name evidence="3" type="ORF">FCM35_KLT16634</name>
</gene>
<dbReference type="AlphaFoldDB" id="A0A833VX50"/>
<keyword evidence="2" id="KW-0812">Transmembrane</keyword>
<comment type="caution">
    <text evidence="3">The sequence shown here is derived from an EMBL/GenBank/DDBJ whole genome shotgun (WGS) entry which is preliminary data.</text>
</comment>
<reference evidence="3" key="1">
    <citation type="submission" date="2020-01" db="EMBL/GenBank/DDBJ databases">
        <title>Genome sequence of Kobresia littledalei, the first chromosome-level genome in the family Cyperaceae.</title>
        <authorList>
            <person name="Qu G."/>
        </authorList>
    </citation>
    <scope>NUCLEOTIDE SEQUENCE</scope>
    <source>
        <strain evidence="3">C.B.Clarke</strain>
        <tissue evidence="3">Leaf</tissue>
    </source>
</reference>